<protein>
    <submittedName>
        <fullName evidence="8">Type IV secretory system conjugative DNA transfer family protein</fullName>
    </submittedName>
</protein>
<evidence type="ECO:0000256" key="5">
    <source>
        <dbReference type="ARBA" id="ARBA00022989"/>
    </source>
</evidence>
<accession>A0A3E4U054</accession>
<feature type="transmembrane region" description="Helical" evidence="7">
    <location>
        <begin position="7"/>
        <end position="27"/>
    </location>
</feature>
<keyword evidence="5 7" id="KW-1133">Transmembrane helix</keyword>
<dbReference type="GO" id="GO:0005886">
    <property type="term" value="C:plasma membrane"/>
    <property type="evidence" value="ECO:0007669"/>
    <property type="project" value="UniProtKB-SubCell"/>
</dbReference>
<evidence type="ECO:0000256" key="1">
    <source>
        <dbReference type="ARBA" id="ARBA00004651"/>
    </source>
</evidence>
<dbReference type="SUPFAM" id="SSF52540">
    <property type="entry name" value="P-loop containing nucleoside triphosphate hydrolases"/>
    <property type="match status" value="1"/>
</dbReference>
<proteinExistence type="inferred from homology"/>
<comment type="subcellular location">
    <subcellularLocation>
        <location evidence="1">Cell membrane</location>
        <topology evidence="1">Multi-pass membrane protein</topology>
    </subcellularLocation>
</comment>
<dbReference type="RefSeq" id="WP_003501778.1">
    <property type="nucleotide sequence ID" value="NZ_QRQF01000053.1"/>
</dbReference>
<dbReference type="CDD" id="cd01127">
    <property type="entry name" value="TrwB_TraG_TraD_VirD4"/>
    <property type="match status" value="1"/>
</dbReference>
<keyword evidence="6 7" id="KW-0472">Membrane</keyword>
<name>A0A3E4U054_9FIRM</name>
<keyword evidence="4 7" id="KW-0812">Transmembrane</keyword>
<gene>
    <name evidence="8" type="ORF">DXC39_24455</name>
</gene>
<organism evidence="8 9">
    <name type="scientific">Hungatella hathewayi</name>
    <dbReference type="NCBI Taxonomy" id="154046"/>
    <lineage>
        <taxon>Bacteria</taxon>
        <taxon>Bacillati</taxon>
        <taxon>Bacillota</taxon>
        <taxon>Clostridia</taxon>
        <taxon>Lachnospirales</taxon>
        <taxon>Lachnospiraceae</taxon>
        <taxon>Hungatella</taxon>
    </lineage>
</organism>
<dbReference type="InterPro" id="IPR027417">
    <property type="entry name" value="P-loop_NTPase"/>
</dbReference>
<dbReference type="Proteomes" id="UP000261257">
    <property type="component" value="Unassembled WGS sequence"/>
</dbReference>
<evidence type="ECO:0000256" key="6">
    <source>
        <dbReference type="ARBA" id="ARBA00023136"/>
    </source>
</evidence>
<dbReference type="InterPro" id="IPR051539">
    <property type="entry name" value="T4SS-coupling_protein"/>
</dbReference>
<dbReference type="InterPro" id="IPR003688">
    <property type="entry name" value="TraG/VirD4"/>
</dbReference>
<sequence>MKRIPSLIYRAVALTGLWLALPLYLIIPHTIPSISSKQIMIINIALIAWVTLNNLWGLACEGKRLDEMCIGDGLIPETGLQKESTQKKIATYPKVPKKYLNKEPEGVILGTYKNQYVRIPTQEIYHYCVIGGSRSGKTSTVLLDTLLANFATKKNDFLTYAIDIKGELHIKSSYSHSPDIMVVNPTDQTTAGWDVYYRLRDNPSDDLIIEVMQEVASALIISTSKSDSFFVNNAQDMFVGMLLYFYQQGENFIDSVNKILESEIKSLIGEIIKSSEPSDLHYKYLAKFDGKDAESVEDCMVELTTNLSVFGSKSDIKYCFRDNPIKASPFTFKENKSVFLAIPEHMLESYKAILRLCTVQTLKEMERRPDASGKEVKNKPMIILIDEFARLGRMEGIFNALATLASKKISVILAFQSLAQCEVIYSKEETRVLMDNCRVKVICEVSDPQSAKAVQDWCGKYREKKETLSAGKNRHKTYTYEDKDIVQPNDLITLVNQEEVILIISGVGYLRPKKCYYFKDSQISKLAQKVRNHNTTDIPLI</sequence>
<evidence type="ECO:0000256" key="3">
    <source>
        <dbReference type="ARBA" id="ARBA00022475"/>
    </source>
</evidence>
<keyword evidence="3" id="KW-1003">Cell membrane</keyword>
<dbReference type="Pfam" id="PF02534">
    <property type="entry name" value="T4SS-DNA_transf"/>
    <property type="match status" value="1"/>
</dbReference>
<comment type="caution">
    <text evidence="8">The sequence shown here is derived from an EMBL/GenBank/DDBJ whole genome shotgun (WGS) entry which is preliminary data.</text>
</comment>
<dbReference type="PANTHER" id="PTHR37937:SF1">
    <property type="entry name" value="CONJUGATIVE TRANSFER: DNA TRANSPORT"/>
    <property type="match status" value="1"/>
</dbReference>
<evidence type="ECO:0000256" key="4">
    <source>
        <dbReference type="ARBA" id="ARBA00022692"/>
    </source>
</evidence>
<reference evidence="8 9" key="1">
    <citation type="submission" date="2018-08" db="EMBL/GenBank/DDBJ databases">
        <title>A genome reference for cultivated species of the human gut microbiota.</title>
        <authorList>
            <person name="Zou Y."/>
            <person name="Xue W."/>
            <person name="Luo G."/>
        </authorList>
    </citation>
    <scope>NUCLEOTIDE SEQUENCE [LARGE SCALE GENOMIC DNA]</scope>
    <source>
        <strain evidence="8 9">TF05-11AC</strain>
    </source>
</reference>
<evidence type="ECO:0000256" key="7">
    <source>
        <dbReference type="SAM" id="Phobius"/>
    </source>
</evidence>
<dbReference type="EMBL" id="QSSQ01000034">
    <property type="protein sequence ID" value="RGL98334.1"/>
    <property type="molecule type" value="Genomic_DNA"/>
</dbReference>
<dbReference type="AlphaFoldDB" id="A0A3E4U054"/>
<dbReference type="Gene3D" id="3.40.50.300">
    <property type="entry name" value="P-loop containing nucleotide triphosphate hydrolases"/>
    <property type="match status" value="2"/>
</dbReference>
<comment type="similarity">
    <text evidence="2">Belongs to the VirD4/TraG family.</text>
</comment>
<dbReference type="PANTHER" id="PTHR37937">
    <property type="entry name" value="CONJUGATIVE TRANSFER: DNA TRANSPORT"/>
    <property type="match status" value="1"/>
</dbReference>
<feature type="transmembrane region" description="Helical" evidence="7">
    <location>
        <begin position="39"/>
        <end position="58"/>
    </location>
</feature>
<evidence type="ECO:0000256" key="2">
    <source>
        <dbReference type="ARBA" id="ARBA00008806"/>
    </source>
</evidence>
<evidence type="ECO:0000313" key="9">
    <source>
        <dbReference type="Proteomes" id="UP000261257"/>
    </source>
</evidence>
<evidence type="ECO:0000313" key="8">
    <source>
        <dbReference type="EMBL" id="RGL98334.1"/>
    </source>
</evidence>